<keyword evidence="3" id="KW-1185">Reference proteome</keyword>
<dbReference type="PANTHER" id="PTHR47867:SF1">
    <property type="entry name" value="ADENINE NUCLEOTIDE ALPHA HYDROLASES-LIKE SUPERFAMILY PROTEIN"/>
    <property type="match status" value="1"/>
</dbReference>
<evidence type="ECO:0000259" key="1">
    <source>
        <dbReference type="Pfam" id="PF00582"/>
    </source>
</evidence>
<dbReference type="OrthoDB" id="786029at2759"/>
<dbReference type="EMBL" id="KE345919">
    <property type="protein sequence ID" value="EXC20581.1"/>
    <property type="molecule type" value="Genomic_DNA"/>
</dbReference>
<dbReference type="AlphaFoldDB" id="W9S919"/>
<dbReference type="Gene3D" id="3.40.50.620">
    <property type="entry name" value="HUPs"/>
    <property type="match status" value="1"/>
</dbReference>
<proteinExistence type="predicted"/>
<evidence type="ECO:0000313" key="2">
    <source>
        <dbReference type="EMBL" id="EXC20581.1"/>
    </source>
</evidence>
<dbReference type="Proteomes" id="UP000030645">
    <property type="component" value="Unassembled WGS sequence"/>
</dbReference>
<reference evidence="3" key="1">
    <citation type="submission" date="2013-01" db="EMBL/GenBank/DDBJ databases">
        <title>Draft Genome Sequence of a Mulberry Tree, Morus notabilis C.K. Schneid.</title>
        <authorList>
            <person name="He N."/>
            <person name="Zhao S."/>
        </authorList>
    </citation>
    <scope>NUCLEOTIDE SEQUENCE</scope>
</reference>
<dbReference type="eggNOG" id="ENOG502RY22">
    <property type="taxonomic scope" value="Eukaryota"/>
</dbReference>
<dbReference type="Pfam" id="PF00582">
    <property type="entry name" value="Usp"/>
    <property type="match status" value="1"/>
</dbReference>
<gene>
    <name evidence="2" type="ORF">L484_027136</name>
</gene>
<sequence>MEAGGKAVPRRVMVVADPTRESAGALQYALSHAVVEKDELILLHVESPGSWRNTFSTFLRRPSHSASSTAAAAAATFLEGGAADHVDFLEEMRSACKHARPRVRVRVERVATEGKEKATTILFQSMALRVDVLVIGQRRSLSSSLLGYKRPGGSLIGAKSIDTAEYLIENSKCTCVGVQKKGQNAGFVLNSKTHRNFWLLA</sequence>
<feature type="domain" description="UspA" evidence="1">
    <location>
        <begin position="10"/>
        <end position="176"/>
    </location>
</feature>
<dbReference type="STRING" id="981085.W9S919"/>
<name>W9S919_9ROSA</name>
<dbReference type="InterPro" id="IPR014729">
    <property type="entry name" value="Rossmann-like_a/b/a_fold"/>
</dbReference>
<protein>
    <recommendedName>
        <fullName evidence="1">UspA domain-containing protein</fullName>
    </recommendedName>
</protein>
<dbReference type="SUPFAM" id="SSF52402">
    <property type="entry name" value="Adenine nucleotide alpha hydrolases-like"/>
    <property type="match status" value="1"/>
</dbReference>
<dbReference type="KEGG" id="mnt:21409763"/>
<dbReference type="InterPro" id="IPR006016">
    <property type="entry name" value="UspA"/>
</dbReference>
<dbReference type="PANTHER" id="PTHR47867">
    <property type="entry name" value="ADENINE NUCLEOTIDE ALPHA HYDROLASES-LIKE SUPERFAMILY PROTEIN"/>
    <property type="match status" value="1"/>
</dbReference>
<evidence type="ECO:0000313" key="3">
    <source>
        <dbReference type="Proteomes" id="UP000030645"/>
    </source>
</evidence>
<organism evidence="2 3">
    <name type="scientific">Morus notabilis</name>
    <dbReference type="NCBI Taxonomy" id="981085"/>
    <lineage>
        <taxon>Eukaryota</taxon>
        <taxon>Viridiplantae</taxon>
        <taxon>Streptophyta</taxon>
        <taxon>Embryophyta</taxon>
        <taxon>Tracheophyta</taxon>
        <taxon>Spermatophyta</taxon>
        <taxon>Magnoliopsida</taxon>
        <taxon>eudicotyledons</taxon>
        <taxon>Gunneridae</taxon>
        <taxon>Pentapetalae</taxon>
        <taxon>rosids</taxon>
        <taxon>fabids</taxon>
        <taxon>Rosales</taxon>
        <taxon>Moraceae</taxon>
        <taxon>Moreae</taxon>
        <taxon>Morus</taxon>
    </lineage>
</organism>
<accession>W9S919</accession>